<dbReference type="Proteomes" id="UP001054837">
    <property type="component" value="Unassembled WGS sequence"/>
</dbReference>
<dbReference type="EMBL" id="BPLQ01005999">
    <property type="protein sequence ID" value="GIY19012.1"/>
    <property type="molecule type" value="Genomic_DNA"/>
</dbReference>
<evidence type="ECO:0000313" key="2">
    <source>
        <dbReference type="Proteomes" id="UP001054837"/>
    </source>
</evidence>
<sequence length="66" mass="7241">MAGERRLISEGPPIPSPFPLRLSHGPIRNGEQLSDGLITSALDFIMDFFVADQSTCCRFSINPSSF</sequence>
<reference evidence="1 2" key="1">
    <citation type="submission" date="2021-06" db="EMBL/GenBank/DDBJ databases">
        <title>Caerostris darwini draft genome.</title>
        <authorList>
            <person name="Kono N."/>
            <person name="Arakawa K."/>
        </authorList>
    </citation>
    <scope>NUCLEOTIDE SEQUENCE [LARGE SCALE GENOMIC DNA]</scope>
</reference>
<comment type="caution">
    <text evidence="1">The sequence shown here is derived from an EMBL/GenBank/DDBJ whole genome shotgun (WGS) entry which is preliminary data.</text>
</comment>
<protein>
    <submittedName>
        <fullName evidence="1">Uncharacterized protein</fullName>
    </submittedName>
</protein>
<keyword evidence="2" id="KW-1185">Reference proteome</keyword>
<gene>
    <name evidence="1" type="ORF">CDAR_227821</name>
</gene>
<dbReference type="AlphaFoldDB" id="A0AAV4RCE1"/>
<name>A0AAV4RCE1_9ARAC</name>
<accession>A0AAV4RCE1</accession>
<proteinExistence type="predicted"/>
<evidence type="ECO:0000313" key="1">
    <source>
        <dbReference type="EMBL" id="GIY19012.1"/>
    </source>
</evidence>
<organism evidence="1 2">
    <name type="scientific">Caerostris darwini</name>
    <dbReference type="NCBI Taxonomy" id="1538125"/>
    <lineage>
        <taxon>Eukaryota</taxon>
        <taxon>Metazoa</taxon>
        <taxon>Ecdysozoa</taxon>
        <taxon>Arthropoda</taxon>
        <taxon>Chelicerata</taxon>
        <taxon>Arachnida</taxon>
        <taxon>Araneae</taxon>
        <taxon>Araneomorphae</taxon>
        <taxon>Entelegynae</taxon>
        <taxon>Araneoidea</taxon>
        <taxon>Araneidae</taxon>
        <taxon>Caerostris</taxon>
    </lineage>
</organism>